<proteinExistence type="predicted"/>
<reference evidence="1 2" key="1">
    <citation type="journal article" date="2018" name="Gigascience">
        <title>Genomes of trombidid mites reveal novel predicted allergens and laterally-transferred genes associated with secondary metabolism.</title>
        <authorList>
            <person name="Dong X."/>
            <person name="Chaisiri K."/>
            <person name="Xia D."/>
            <person name="Armstrong S.D."/>
            <person name="Fang Y."/>
            <person name="Donnelly M.J."/>
            <person name="Kadowaki T."/>
            <person name="McGarry J.W."/>
            <person name="Darby A.C."/>
            <person name="Makepeace B.L."/>
        </authorList>
    </citation>
    <scope>NUCLEOTIDE SEQUENCE [LARGE SCALE GENOMIC DNA]</scope>
    <source>
        <strain evidence="1">UoL-UT</strain>
    </source>
</reference>
<sequence>MAKDIYSEALATLDENQKRWLKRKCYDYVKSIQWQNKLKRRKRIQEIGEYMSLRAIVVANDIAIDFHEFMAGINLPLIAKYDQSVMNMYFLAIQITWLVNNL</sequence>
<evidence type="ECO:0000313" key="1">
    <source>
        <dbReference type="EMBL" id="RWS04647.1"/>
    </source>
</evidence>
<dbReference type="EMBL" id="NCKV01053501">
    <property type="protein sequence ID" value="RWS04647.1"/>
    <property type="molecule type" value="Genomic_DNA"/>
</dbReference>
<dbReference type="SUPFAM" id="SSF48576">
    <property type="entry name" value="Terpenoid synthases"/>
    <property type="match status" value="1"/>
</dbReference>
<dbReference type="InterPro" id="IPR008949">
    <property type="entry name" value="Isoprenoid_synthase_dom_sf"/>
</dbReference>
<dbReference type="Gene3D" id="1.10.600.10">
    <property type="entry name" value="Farnesyl Diphosphate Synthase"/>
    <property type="match status" value="1"/>
</dbReference>
<dbReference type="Pfam" id="PF19086">
    <property type="entry name" value="Terpene_syn_C_2"/>
    <property type="match status" value="1"/>
</dbReference>
<dbReference type="VEuPathDB" id="VectorBase:LDEU014251"/>
<name>A0A443QNR8_9ACAR</name>
<accession>A0A443QNR8</accession>
<evidence type="ECO:0000313" key="2">
    <source>
        <dbReference type="Proteomes" id="UP000288716"/>
    </source>
</evidence>
<organism evidence="1 2">
    <name type="scientific">Leptotrombidium deliense</name>
    <dbReference type="NCBI Taxonomy" id="299467"/>
    <lineage>
        <taxon>Eukaryota</taxon>
        <taxon>Metazoa</taxon>
        <taxon>Ecdysozoa</taxon>
        <taxon>Arthropoda</taxon>
        <taxon>Chelicerata</taxon>
        <taxon>Arachnida</taxon>
        <taxon>Acari</taxon>
        <taxon>Acariformes</taxon>
        <taxon>Trombidiformes</taxon>
        <taxon>Prostigmata</taxon>
        <taxon>Anystina</taxon>
        <taxon>Parasitengona</taxon>
        <taxon>Trombiculoidea</taxon>
        <taxon>Trombiculidae</taxon>
        <taxon>Leptotrombidium</taxon>
    </lineage>
</organism>
<dbReference type="OrthoDB" id="2861623at2759"/>
<gene>
    <name evidence="1" type="ORF">B4U80_15071</name>
</gene>
<keyword evidence="2" id="KW-1185">Reference proteome</keyword>
<dbReference type="Proteomes" id="UP000288716">
    <property type="component" value="Unassembled WGS sequence"/>
</dbReference>
<comment type="caution">
    <text evidence="1">The sequence shown here is derived from an EMBL/GenBank/DDBJ whole genome shotgun (WGS) entry which is preliminary data.</text>
</comment>
<feature type="non-terminal residue" evidence="1">
    <location>
        <position position="102"/>
    </location>
</feature>
<protein>
    <submittedName>
        <fullName evidence="1">Uncharacterized protein</fullName>
    </submittedName>
</protein>
<dbReference type="AlphaFoldDB" id="A0A443QNR8"/>